<sequence length="465" mass="51469">MARPSDKARLRHTDRQRTQVLAHPLARGLCPDEVSRFLASVPHRRFPTVAYAEREAMPLIQPRGGVPLFEAQLQLTKALSDAGADFIPLTIDSCTRHNQYETAMQLLRRSEEEGHSYLNGYPLVCHGHELTRQLYLDLDKPVSLRHGTPDARLLVEIAIASGIAEIEGGGLCYCLPYSEGFPIDRALLYWQYVDRVCALYSTPERPIHRESFGPLTATLVPPALAIVIEIIEALLAAEQGVLSFAVSFGQTGSFTQDVATARVLRRLVRKALDENGFEAMQVHMVYHQWMGQFPMQRERAAALIAGSALVAGVIDADKIVVKTIDEALGVPRPEVNAEAVDTVRYVLRTFAAPKMIESSSIEVEAALLESEAGNILDAIYGLSGDMFWESVYRAFQLGWLDIPFSPHADNANRLISMRDANHSIRIVEPGQCRSRPPMRCPNANCSAAASARQTIPIARSWRTSC</sequence>
<dbReference type="GO" id="GO:0031419">
    <property type="term" value="F:cobalamin binding"/>
    <property type="evidence" value="ECO:0007669"/>
    <property type="project" value="UniProtKB-KW"/>
</dbReference>
<dbReference type="InterPro" id="IPR016176">
    <property type="entry name" value="Cbl-dep_enz_cat"/>
</dbReference>
<gene>
    <name evidence="4" type="ORF">IPJ27_06470</name>
</gene>
<evidence type="ECO:0000313" key="5">
    <source>
        <dbReference type="Proteomes" id="UP000697998"/>
    </source>
</evidence>
<dbReference type="GO" id="GO:0050097">
    <property type="term" value="F:methylaspartate mutase activity"/>
    <property type="evidence" value="ECO:0007669"/>
    <property type="project" value="InterPro"/>
</dbReference>
<name>A0A935PYV1_9PROT</name>
<dbReference type="SUPFAM" id="SSF51703">
    <property type="entry name" value="Cobalamin (vitamin B12)-dependent enzymes"/>
    <property type="match status" value="1"/>
</dbReference>
<reference evidence="4 5" key="1">
    <citation type="submission" date="2020-10" db="EMBL/GenBank/DDBJ databases">
        <title>Connecting structure to function with the recovery of over 1000 high-quality activated sludge metagenome-assembled genomes encoding full-length rRNA genes using long-read sequencing.</title>
        <authorList>
            <person name="Singleton C.M."/>
            <person name="Petriglieri F."/>
            <person name="Kristensen J.M."/>
            <person name="Kirkegaard R.H."/>
            <person name="Michaelsen T.Y."/>
            <person name="Andersen M.H."/>
            <person name="Karst S.M."/>
            <person name="Dueholm M.S."/>
            <person name="Nielsen P.H."/>
            <person name="Albertsen M."/>
        </authorList>
    </citation>
    <scope>NUCLEOTIDE SEQUENCE [LARGE SCALE GENOMIC DNA]</scope>
    <source>
        <strain evidence="4">EsbW_18-Q3-R4-48_BATAC.285</strain>
    </source>
</reference>
<evidence type="ECO:0000313" key="4">
    <source>
        <dbReference type="EMBL" id="MBK7674431.1"/>
    </source>
</evidence>
<dbReference type="EMBL" id="JADJMH010000004">
    <property type="protein sequence ID" value="MBK7674431.1"/>
    <property type="molecule type" value="Genomic_DNA"/>
</dbReference>
<evidence type="ECO:0000256" key="1">
    <source>
        <dbReference type="ARBA" id="ARBA00022628"/>
    </source>
</evidence>
<keyword evidence="3" id="KW-0170">Cobalt</keyword>
<dbReference type="Gene3D" id="3.20.20.240">
    <property type="entry name" value="Methylmalonyl-CoA mutase"/>
    <property type="match status" value="1"/>
</dbReference>
<dbReference type="Proteomes" id="UP000697998">
    <property type="component" value="Unassembled WGS sequence"/>
</dbReference>
<dbReference type="GO" id="GO:0019670">
    <property type="term" value="P:anaerobic L-glutamate catabolic process"/>
    <property type="evidence" value="ECO:0007669"/>
    <property type="project" value="InterPro"/>
</dbReference>
<comment type="caution">
    <text evidence="4">The sequence shown here is derived from an EMBL/GenBank/DDBJ whole genome shotgun (WGS) entry which is preliminary data.</text>
</comment>
<accession>A0A935PYV1</accession>
<dbReference type="PIRSF" id="PIRSF001495">
    <property type="entry name" value="Met_asp_mut_epsi"/>
    <property type="match status" value="1"/>
</dbReference>
<organism evidence="4 5">
    <name type="scientific">Candidatus Accumulibacter proximus</name>
    <dbReference type="NCBI Taxonomy" id="2954385"/>
    <lineage>
        <taxon>Bacteria</taxon>
        <taxon>Pseudomonadati</taxon>
        <taxon>Pseudomonadota</taxon>
        <taxon>Betaproteobacteria</taxon>
        <taxon>Candidatus Accumulibacter</taxon>
    </lineage>
</organism>
<keyword evidence="1" id="KW-0846">Cobalamin</keyword>
<proteinExistence type="predicted"/>
<keyword evidence="2" id="KW-0413">Isomerase</keyword>
<dbReference type="Pfam" id="PF06368">
    <property type="entry name" value="Met_asp_mut_E"/>
    <property type="match status" value="1"/>
</dbReference>
<evidence type="ECO:0000256" key="2">
    <source>
        <dbReference type="ARBA" id="ARBA00023235"/>
    </source>
</evidence>
<dbReference type="InterPro" id="IPR006396">
    <property type="entry name" value="Glu_mut_E"/>
</dbReference>
<protein>
    <submittedName>
        <fullName evidence="4">Methylaspartate mutase</fullName>
    </submittedName>
</protein>
<evidence type="ECO:0000256" key="3">
    <source>
        <dbReference type="ARBA" id="ARBA00023285"/>
    </source>
</evidence>
<dbReference type="AlphaFoldDB" id="A0A935PYV1"/>